<name>A0A077MBB5_9MICO</name>
<comment type="caution">
    <text evidence="2">The sequence shown here is derived from an EMBL/GenBank/DDBJ whole genome shotgun (WGS) entry which is preliminary data.</text>
</comment>
<feature type="region of interest" description="Disordered" evidence="1">
    <location>
        <begin position="1"/>
        <end position="26"/>
    </location>
</feature>
<evidence type="ECO:0000256" key="1">
    <source>
        <dbReference type="SAM" id="MobiDB-lite"/>
    </source>
</evidence>
<reference evidence="2 3" key="1">
    <citation type="journal article" date="2013" name="ISME J.">
        <title>A metabolic model for members of the genus Tetrasphaera involved in enhanced biological phosphorus removal.</title>
        <authorList>
            <person name="Kristiansen R."/>
            <person name="Nguyen H.T.T."/>
            <person name="Saunders A.M."/>
            <person name="Nielsen J.L."/>
            <person name="Wimmer R."/>
            <person name="Le V.Q."/>
            <person name="McIlroy S.J."/>
            <person name="Petrovski S."/>
            <person name="Seviour R.J."/>
            <person name="Calteau A."/>
            <person name="Nielsen K.L."/>
            <person name="Nielsen P.H."/>
        </authorList>
    </citation>
    <scope>NUCLEOTIDE SEQUENCE [LARGE SCALE GENOMIC DNA]</scope>
    <source>
        <strain evidence="2 3">Ben 74</strain>
    </source>
</reference>
<proteinExistence type="predicted"/>
<keyword evidence="3" id="KW-1185">Reference proteome</keyword>
<evidence type="ECO:0000313" key="3">
    <source>
        <dbReference type="Proteomes" id="UP000035720"/>
    </source>
</evidence>
<accession>A0A077MBB5</accession>
<organism evidence="2 3">
    <name type="scientific">Nostocoides jenkinsii Ben 74</name>
    <dbReference type="NCBI Taxonomy" id="1193518"/>
    <lineage>
        <taxon>Bacteria</taxon>
        <taxon>Bacillati</taxon>
        <taxon>Actinomycetota</taxon>
        <taxon>Actinomycetes</taxon>
        <taxon>Micrococcales</taxon>
        <taxon>Intrasporangiaceae</taxon>
        <taxon>Nostocoides</taxon>
    </lineage>
</organism>
<evidence type="ECO:0000313" key="2">
    <source>
        <dbReference type="EMBL" id="CCI51923.1"/>
    </source>
</evidence>
<dbReference type="Proteomes" id="UP000035720">
    <property type="component" value="Unassembled WGS sequence"/>
</dbReference>
<dbReference type="EMBL" id="CAJC01000037">
    <property type="protein sequence ID" value="CCI51923.1"/>
    <property type="molecule type" value="Genomic_DNA"/>
</dbReference>
<sequence length="26" mass="3075">MPSGQLPLERRREHGPTERTTLRNRS</sequence>
<protein>
    <submittedName>
        <fullName evidence="2">Uncharacterized protein</fullName>
    </submittedName>
</protein>
<feature type="compositionally biased region" description="Basic and acidic residues" evidence="1">
    <location>
        <begin position="8"/>
        <end position="26"/>
    </location>
</feature>
<gene>
    <name evidence="2" type="ORF">BN13_1310005</name>
</gene>
<dbReference type="AlphaFoldDB" id="A0A077MBB5"/>